<dbReference type="Pfam" id="PF04488">
    <property type="entry name" value="Gly_transf_sug"/>
    <property type="match status" value="2"/>
</dbReference>
<accession>A0A835GJV2</accession>
<evidence type="ECO:0000259" key="8">
    <source>
        <dbReference type="Pfam" id="PF04572"/>
    </source>
</evidence>
<evidence type="ECO:0000256" key="1">
    <source>
        <dbReference type="ARBA" id="ARBA00004323"/>
    </source>
</evidence>
<evidence type="ECO:0000256" key="5">
    <source>
        <dbReference type="ARBA" id="ARBA00023034"/>
    </source>
</evidence>
<dbReference type="Gene3D" id="3.90.550.20">
    <property type="match status" value="2"/>
</dbReference>
<dbReference type="GO" id="GO:0006688">
    <property type="term" value="P:glycosphingolipid biosynthetic process"/>
    <property type="evidence" value="ECO:0007669"/>
    <property type="project" value="TreeGrafter"/>
</dbReference>
<keyword evidence="7" id="KW-1133">Transmembrane helix</keyword>
<reference evidence="9" key="1">
    <citation type="submission" date="2020-08" db="EMBL/GenBank/DDBJ databases">
        <title>Spodoptera exigua strain:BAW_Kor-Di-RS1 Genome sequencing and assembly.</title>
        <authorList>
            <person name="Kim J."/>
            <person name="Nam H.Y."/>
            <person name="Kwon M."/>
            <person name="Choi J.H."/>
            <person name="Cho S.R."/>
            <person name="Kim G.-H."/>
        </authorList>
    </citation>
    <scope>NUCLEOTIDE SEQUENCE</scope>
    <source>
        <strain evidence="9">BAW_Kor-Di-RS1</strain>
        <tissue evidence="9">Whole-body</tissue>
    </source>
</reference>
<dbReference type="InterPro" id="IPR007652">
    <property type="entry name" value="A1-4-GlycosylTfrase_dom"/>
</dbReference>
<keyword evidence="6 7" id="KW-0472">Membrane</keyword>
<dbReference type="InterPro" id="IPR051981">
    <property type="entry name" value="Glycosyltransf_32"/>
</dbReference>
<evidence type="ECO:0000256" key="3">
    <source>
        <dbReference type="ARBA" id="ARBA00022676"/>
    </source>
</evidence>
<dbReference type="GO" id="GO:0000139">
    <property type="term" value="C:Golgi membrane"/>
    <property type="evidence" value="ECO:0007669"/>
    <property type="project" value="UniProtKB-SubCell"/>
</dbReference>
<evidence type="ECO:0000256" key="4">
    <source>
        <dbReference type="ARBA" id="ARBA00022679"/>
    </source>
</evidence>
<keyword evidence="3" id="KW-0328">Glycosyltransferase</keyword>
<keyword evidence="4" id="KW-0808">Transferase</keyword>
<evidence type="ECO:0000313" key="10">
    <source>
        <dbReference type="Proteomes" id="UP000648187"/>
    </source>
</evidence>
<dbReference type="Proteomes" id="UP000648187">
    <property type="component" value="Unassembled WGS sequence"/>
</dbReference>
<name>A0A835GJV2_SPOEX</name>
<feature type="transmembrane region" description="Helical" evidence="7">
    <location>
        <begin position="360"/>
        <end position="377"/>
    </location>
</feature>
<keyword evidence="5" id="KW-0333">Golgi apparatus</keyword>
<feature type="domain" description="Alpha 1,4-glycosyltransferase" evidence="8">
    <location>
        <begin position="201"/>
        <end position="323"/>
    </location>
</feature>
<protein>
    <recommendedName>
        <fullName evidence="8">Alpha 1,4-glycosyltransferase domain-containing protein</fullName>
    </recommendedName>
</protein>
<feature type="domain" description="Alpha 1,4-glycosyltransferase" evidence="8">
    <location>
        <begin position="582"/>
        <end position="701"/>
    </location>
</feature>
<evidence type="ECO:0000313" key="9">
    <source>
        <dbReference type="EMBL" id="KAF9418539.1"/>
    </source>
</evidence>
<dbReference type="Pfam" id="PF04572">
    <property type="entry name" value="Gb3_synth"/>
    <property type="match status" value="2"/>
</dbReference>
<feature type="non-terminal residue" evidence="9">
    <location>
        <position position="708"/>
    </location>
</feature>
<evidence type="ECO:0000256" key="7">
    <source>
        <dbReference type="SAM" id="Phobius"/>
    </source>
</evidence>
<comment type="subcellular location">
    <subcellularLocation>
        <location evidence="1">Golgi apparatus membrane</location>
        <topology evidence="1">Single-pass type II membrane protein</topology>
    </subcellularLocation>
</comment>
<keyword evidence="10" id="KW-1185">Reference proteome</keyword>
<dbReference type="InterPro" id="IPR029044">
    <property type="entry name" value="Nucleotide-diphossugar_trans"/>
</dbReference>
<comment type="caution">
    <text evidence="9">The sequence shown here is derived from an EMBL/GenBank/DDBJ whole genome shotgun (WGS) entry which is preliminary data.</text>
</comment>
<dbReference type="GO" id="GO:0016758">
    <property type="term" value="F:hexosyltransferase activity"/>
    <property type="evidence" value="ECO:0007669"/>
    <property type="project" value="TreeGrafter"/>
</dbReference>
<comment type="similarity">
    <text evidence="2">Belongs to the glycosyltransferase 32 family.</text>
</comment>
<dbReference type="InterPro" id="IPR007577">
    <property type="entry name" value="GlycoTrfase_DXD_sugar-bd_CS"/>
</dbReference>
<proteinExistence type="inferred from homology"/>
<dbReference type="PANTHER" id="PTHR12042:SF21">
    <property type="entry name" value="ALPHA1,4-GALACTOSYLTRANSFERASE 1-RELATED"/>
    <property type="match status" value="1"/>
</dbReference>
<evidence type="ECO:0000256" key="6">
    <source>
        <dbReference type="ARBA" id="ARBA00023136"/>
    </source>
</evidence>
<dbReference type="AlphaFoldDB" id="A0A835GJV2"/>
<sequence>LFKTRPRLSAAALLVILYKSIRFVIEWTTPCHYSNWGDALPSAEGPTFTPKDKSIFFHETSCRGGISIREACSIETAARAHPQSQVYVLFSSPVTNHALKTTCLKYLQEFPNIHFLRIHVAEFSKGSIVQSILLNDVKHSSYPVEHTADILRILTLHKWGGVYLDTDIIVTRSLEHLPLNFIAEENYGDIASGVMAFGTDDVGRNVTGEVLKEISEKYKPTSWSFNGADTLNKVLKRLCPKLKKDKEKPIKDCKGITIFGFELFYPQYYTDIDEIFEAPTEKFDLLRPYTYHMWNSLSQNKTIHRNTVYQILAKTFCPTIYEAYRYEFHADSSESPVKNKIKIMYSLKSQKKYSFLRRNVIFLIFFIIFTGVTIYYVKLRVVYVSVGPLYNKHYDLRSFLNKVDSNNLSCHYDDEGDVLPWAEGPNFSPKFNSIFFHETSCNGGLNSRQACSIESAARAHPRRQIYVLFSGPIIELVYQRSCIAKLRLLPNVNFARVHIAEYAKNTPLEGLVTSKEFKESKWRVEHTSDVLRYLTLYKWGGVYLDTDIMVVQSLTPLGHNWVAKEDNGLVNAAAIAISMDHLGRRLAKAIANEVKTTYRPDIFIHNGPGAITRVLHHMCEESDPNKWSANTCQGLEVYGPEYFYPVHYTRNNDYFKTGELKNVENAYTHHLWNKLTFNTTIEKDSPYDRMAQKLCPLIYEMYGEDFGT</sequence>
<evidence type="ECO:0000256" key="2">
    <source>
        <dbReference type="ARBA" id="ARBA00009003"/>
    </source>
</evidence>
<organism evidence="9 10">
    <name type="scientific">Spodoptera exigua</name>
    <name type="common">Beet armyworm</name>
    <name type="synonym">Noctua fulgens</name>
    <dbReference type="NCBI Taxonomy" id="7107"/>
    <lineage>
        <taxon>Eukaryota</taxon>
        <taxon>Metazoa</taxon>
        <taxon>Ecdysozoa</taxon>
        <taxon>Arthropoda</taxon>
        <taxon>Hexapoda</taxon>
        <taxon>Insecta</taxon>
        <taxon>Pterygota</taxon>
        <taxon>Neoptera</taxon>
        <taxon>Endopterygota</taxon>
        <taxon>Lepidoptera</taxon>
        <taxon>Glossata</taxon>
        <taxon>Ditrysia</taxon>
        <taxon>Noctuoidea</taxon>
        <taxon>Noctuidae</taxon>
        <taxon>Amphipyrinae</taxon>
        <taxon>Spodoptera</taxon>
    </lineage>
</organism>
<dbReference type="EMBL" id="JACKWZ010000054">
    <property type="protein sequence ID" value="KAF9418539.1"/>
    <property type="molecule type" value="Genomic_DNA"/>
</dbReference>
<dbReference type="PANTHER" id="PTHR12042">
    <property type="entry name" value="LACTOSYLCERAMIDE 4-ALPHA-GALACTOSYLTRANSFERASE ALPHA- 1,4-GALACTOSYLTRANSFERASE"/>
    <property type="match status" value="1"/>
</dbReference>
<dbReference type="SUPFAM" id="SSF53448">
    <property type="entry name" value="Nucleotide-diphospho-sugar transferases"/>
    <property type="match status" value="2"/>
</dbReference>
<keyword evidence="7" id="KW-0812">Transmembrane</keyword>
<gene>
    <name evidence="9" type="ORF">HW555_004688</name>
</gene>